<dbReference type="CDD" id="cd17324">
    <property type="entry name" value="MFS_NepI_like"/>
    <property type="match status" value="1"/>
</dbReference>
<dbReference type="InterPro" id="IPR050189">
    <property type="entry name" value="MFS_Efflux_Transporters"/>
</dbReference>
<sequence length="413" mass="43075">MTPTGDRSEKALGTALWLLAPTTTIVVAAEFIVVGLLPLIAEDLRIPLAQAGALAGWYAFSAAVAGPFVTLIVGRLSPRFILTSTLLLYAIANLVVALVSDFGIMLLARVVQDAVLPGFISVGASVVTRLAPSHEHGKGLARANIGFVLGVLLALPTGVALAQGGNWRLPFIVLATASLSLTPLVSALFPKIPAAKSIGVGVQLSLLRQPLFLAHLGLSVLIFSAMFSAYTYLGAWIEEALGLSPLGVALTLFLFGVGGLLGNGIAGRFADRSPLMAMVVATSALVVAVNLATLASGSILLASVPLLFWSVSHTASVALSQIRVTLAGREAPPFAMTMNISFANFGIAVGTLGGGRVIPVRSSTIHGNCQMSPFNTKDTARRPESRRRRCTGWRDDENRASSALRNGRARPPA</sequence>
<feature type="transmembrane region" description="Helical" evidence="7">
    <location>
        <begin position="243"/>
        <end position="263"/>
    </location>
</feature>
<dbReference type="Pfam" id="PF07690">
    <property type="entry name" value="MFS_1"/>
    <property type="match status" value="1"/>
</dbReference>
<dbReference type="Gene3D" id="1.20.1250.20">
    <property type="entry name" value="MFS general substrate transporter like domains"/>
    <property type="match status" value="1"/>
</dbReference>
<dbReference type="InterPro" id="IPR036259">
    <property type="entry name" value="MFS_trans_sf"/>
</dbReference>
<evidence type="ECO:0000256" key="5">
    <source>
        <dbReference type="ARBA" id="ARBA00023136"/>
    </source>
</evidence>
<comment type="caution">
    <text evidence="9">The sequence shown here is derived from an EMBL/GenBank/DDBJ whole genome shotgun (WGS) entry which is preliminary data.</text>
</comment>
<dbReference type="AlphaFoldDB" id="A0A5A9GNR0"/>
<feature type="region of interest" description="Disordered" evidence="6">
    <location>
        <begin position="369"/>
        <end position="413"/>
    </location>
</feature>
<keyword evidence="3 7" id="KW-0812">Transmembrane</keyword>
<protein>
    <submittedName>
        <fullName evidence="9">MFS transporter</fullName>
    </submittedName>
</protein>
<keyword evidence="10" id="KW-1185">Reference proteome</keyword>
<dbReference type="GO" id="GO:0005886">
    <property type="term" value="C:plasma membrane"/>
    <property type="evidence" value="ECO:0007669"/>
    <property type="project" value="UniProtKB-SubCell"/>
</dbReference>
<feature type="transmembrane region" description="Helical" evidence="7">
    <location>
        <begin position="143"/>
        <end position="163"/>
    </location>
</feature>
<organism evidence="9 10">
    <name type="scientific">Azospirillum lipoferum</name>
    <dbReference type="NCBI Taxonomy" id="193"/>
    <lineage>
        <taxon>Bacteria</taxon>
        <taxon>Pseudomonadati</taxon>
        <taxon>Pseudomonadota</taxon>
        <taxon>Alphaproteobacteria</taxon>
        <taxon>Rhodospirillales</taxon>
        <taxon>Azospirillaceae</taxon>
        <taxon>Azospirillum</taxon>
    </lineage>
</organism>
<dbReference type="GO" id="GO:0022857">
    <property type="term" value="F:transmembrane transporter activity"/>
    <property type="evidence" value="ECO:0007669"/>
    <property type="project" value="InterPro"/>
</dbReference>
<dbReference type="PANTHER" id="PTHR43124">
    <property type="entry name" value="PURINE EFFLUX PUMP PBUE"/>
    <property type="match status" value="1"/>
</dbReference>
<dbReference type="OrthoDB" id="9810111at2"/>
<feature type="transmembrane region" description="Helical" evidence="7">
    <location>
        <begin position="211"/>
        <end position="237"/>
    </location>
</feature>
<dbReference type="InterPro" id="IPR020846">
    <property type="entry name" value="MFS_dom"/>
</dbReference>
<reference evidence="9 10" key="1">
    <citation type="submission" date="2019-08" db="EMBL/GenBank/DDBJ databases">
        <authorList>
            <person name="Grouzdev D."/>
            <person name="Tikhonova E."/>
            <person name="Kravchenko I."/>
        </authorList>
    </citation>
    <scope>NUCLEOTIDE SEQUENCE [LARGE SCALE GENOMIC DNA]</scope>
    <source>
        <strain evidence="9 10">59b</strain>
    </source>
</reference>
<proteinExistence type="predicted"/>
<evidence type="ECO:0000256" key="7">
    <source>
        <dbReference type="SAM" id="Phobius"/>
    </source>
</evidence>
<evidence type="ECO:0000256" key="3">
    <source>
        <dbReference type="ARBA" id="ARBA00022692"/>
    </source>
</evidence>
<feature type="transmembrane region" description="Helical" evidence="7">
    <location>
        <begin position="53"/>
        <end position="74"/>
    </location>
</feature>
<evidence type="ECO:0000256" key="4">
    <source>
        <dbReference type="ARBA" id="ARBA00022989"/>
    </source>
</evidence>
<feature type="transmembrane region" description="Helical" evidence="7">
    <location>
        <begin position="86"/>
        <end position="108"/>
    </location>
</feature>
<feature type="transmembrane region" description="Helical" evidence="7">
    <location>
        <begin position="12"/>
        <end position="41"/>
    </location>
</feature>
<evidence type="ECO:0000256" key="6">
    <source>
        <dbReference type="SAM" id="MobiDB-lite"/>
    </source>
</evidence>
<feature type="transmembrane region" description="Helical" evidence="7">
    <location>
        <begin position="114"/>
        <end position="131"/>
    </location>
</feature>
<keyword evidence="2" id="KW-1003">Cell membrane</keyword>
<dbReference type="Proteomes" id="UP000324927">
    <property type="component" value="Unassembled WGS sequence"/>
</dbReference>
<name>A0A5A9GNR0_AZOLI</name>
<dbReference type="PROSITE" id="PS50850">
    <property type="entry name" value="MFS"/>
    <property type="match status" value="1"/>
</dbReference>
<evidence type="ECO:0000256" key="1">
    <source>
        <dbReference type="ARBA" id="ARBA00004651"/>
    </source>
</evidence>
<keyword evidence="4 7" id="KW-1133">Transmembrane helix</keyword>
<comment type="subcellular location">
    <subcellularLocation>
        <location evidence="1">Cell membrane</location>
        <topology evidence="1">Multi-pass membrane protein</topology>
    </subcellularLocation>
</comment>
<evidence type="ECO:0000256" key="2">
    <source>
        <dbReference type="ARBA" id="ARBA00022475"/>
    </source>
</evidence>
<dbReference type="SUPFAM" id="SSF103473">
    <property type="entry name" value="MFS general substrate transporter"/>
    <property type="match status" value="1"/>
</dbReference>
<dbReference type="PANTHER" id="PTHR43124:SF10">
    <property type="entry name" value="PURINE EFFLUX PUMP PBUE"/>
    <property type="match status" value="1"/>
</dbReference>
<feature type="transmembrane region" description="Helical" evidence="7">
    <location>
        <begin position="169"/>
        <end position="190"/>
    </location>
</feature>
<dbReference type="InterPro" id="IPR011701">
    <property type="entry name" value="MFS"/>
</dbReference>
<evidence type="ECO:0000313" key="10">
    <source>
        <dbReference type="Proteomes" id="UP000324927"/>
    </source>
</evidence>
<dbReference type="EMBL" id="VTTN01000004">
    <property type="protein sequence ID" value="KAA0596020.1"/>
    <property type="molecule type" value="Genomic_DNA"/>
</dbReference>
<gene>
    <name evidence="9" type="ORF">FZ942_12525</name>
</gene>
<evidence type="ECO:0000313" key="9">
    <source>
        <dbReference type="EMBL" id="KAA0596020.1"/>
    </source>
</evidence>
<evidence type="ECO:0000259" key="8">
    <source>
        <dbReference type="PROSITE" id="PS50850"/>
    </source>
</evidence>
<accession>A0A5A9GNR0</accession>
<feature type="domain" description="Major facilitator superfamily (MFS) profile" evidence="8">
    <location>
        <begin position="15"/>
        <end position="413"/>
    </location>
</feature>
<keyword evidence="5 7" id="KW-0472">Membrane</keyword>